<keyword evidence="3" id="KW-1185">Reference proteome</keyword>
<dbReference type="AlphaFoldDB" id="A0ABD1YTQ1"/>
<dbReference type="Proteomes" id="UP001605036">
    <property type="component" value="Unassembled WGS sequence"/>
</dbReference>
<gene>
    <name evidence="2" type="ORF">R1flu_005344</name>
</gene>
<evidence type="ECO:0000313" key="3">
    <source>
        <dbReference type="Proteomes" id="UP001605036"/>
    </source>
</evidence>
<protein>
    <submittedName>
        <fullName evidence="2">Uncharacterized protein</fullName>
    </submittedName>
</protein>
<comment type="caution">
    <text evidence="2">The sequence shown here is derived from an EMBL/GenBank/DDBJ whole genome shotgun (WGS) entry which is preliminary data.</text>
</comment>
<evidence type="ECO:0000256" key="1">
    <source>
        <dbReference type="SAM" id="MobiDB-lite"/>
    </source>
</evidence>
<name>A0ABD1YTQ1_9MARC</name>
<proteinExistence type="predicted"/>
<dbReference type="EMBL" id="JBHFFA010000003">
    <property type="protein sequence ID" value="KAL2633865.1"/>
    <property type="molecule type" value="Genomic_DNA"/>
</dbReference>
<feature type="region of interest" description="Disordered" evidence="1">
    <location>
        <begin position="56"/>
        <end position="77"/>
    </location>
</feature>
<feature type="compositionally biased region" description="Basic and acidic residues" evidence="1">
    <location>
        <begin position="66"/>
        <end position="75"/>
    </location>
</feature>
<organism evidence="2 3">
    <name type="scientific">Riccia fluitans</name>
    <dbReference type="NCBI Taxonomy" id="41844"/>
    <lineage>
        <taxon>Eukaryota</taxon>
        <taxon>Viridiplantae</taxon>
        <taxon>Streptophyta</taxon>
        <taxon>Embryophyta</taxon>
        <taxon>Marchantiophyta</taxon>
        <taxon>Marchantiopsida</taxon>
        <taxon>Marchantiidae</taxon>
        <taxon>Marchantiales</taxon>
        <taxon>Ricciaceae</taxon>
        <taxon>Riccia</taxon>
    </lineage>
</organism>
<reference evidence="2 3" key="1">
    <citation type="submission" date="2024-09" db="EMBL/GenBank/DDBJ databases">
        <title>Chromosome-scale assembly of Riccia fluitans.</title>
        <authorList>
            <person name="Paukszto L."/>
            <person name="Sawicki J."/>
            <person name="Karawczyk K."/>
            <person name="Piernik-Szablinska J."/>
            <person name="Szczecinska M."/>
            <person name="Mazdziarz M."/>
        </authorList>
    </citation>
    <scope>NUCLEOTIDE SEQUENCE [LARGE SCALE GENOMIC DNA]</scope>
    <source>
        <strain evidence="2">Rf_01</strain>
        <tissue evidence="2">Aerial parts of the thallus</tissue>
    </source>
</reference>
<accession>A0ABD1YTQ1</accession>
<sequence>MEEKNDMPAESEGGNCRWLWIYEWTAQGVTYSLWVCDESVQCEDMNVAVRNIRQARKKESGGAAEADPKAAERGIRGSAHATAGVASRLISSMFPAHIPGFVT</sequence>
<evidence type="ECO:0000313" key="2">
    <source>
        <dbReference type="EMBL" id="KAL2633865.1"/>
    </source>
</evidence>